<evidence type="ECO:0000313" key="2">
    <source>
        <dbReference type="Proteomes" id="UP001432322"/>
    </source>
</evidence>
<dbReference type="AlphaFoldDB" id="A0AAV5VZZ4"/>
<dbReference type="Proteomes" id="UP001432322">
    <property type="component" value="Unassembled WGS sequence"/>
</dbReference>
<reference evidence="1" key="1">
    <citation type="submission" date="2023-10" db="EMBL/GenBank/DDBJ databases">
        <title>Genome assembly of Pristionchus species.</title>
        <authorList>
            <person name="Yoshida K."/>
            <person name="Sommer R.J."/>
        </authorList>
    </citation>
    <scope>NUCLEOTIDE SEQUENCE</scope>
    <source>
        <strain evidence="1">RS5133</strain>
    </source>
</reference>
<keyword evidence="2" id="KW-1185">Reference proteome</keyword>
<organism evidence="1 2">
    <name type="scientific">Pristionchus fissidentatus</name>
    <dbReference type="NCBI Taxonomy" id="1538716"/>
    <lineage>
        <taxon>Eukaryota</taxon>
        <taxon>Metazoa</taxon>
        <taxon>Ecdysozoa</taxon>
        <taxon>Nematoda</taxon>
        <taxon>Chromadorea</taxon>
        <taxon>Rhabditida</taxon>
        <taxon>Rhabditina</taxon>
        <taxon>Diplogasteromorpha</taxon>
        <taxon>Diplogasteroidea</taxon>
        <taxon>Neodiplogasteridae</taxon>
        <taxon>Pristionchus</taxon>
    </lineage>
</organism>
<feature type="non-terminal residue" evidence="1">
    <location>
        <position position="1"/>
    </location>
</feature>
<proteinExistence type="predicted"/>
<evidence type="ECO:0000313" key="1">
    <source>
        <dbReference type="EMBL" id="GMT23487.1"/>
    </source>
</evidence>
<dbReference type="EMBL" id="BTSY01000004">
    <property type="protein sequence ID" value="GMT23487.1"/>
    <property type="molecule type" value="Genomic_DNA"/>
</dbReference>
<name>A0AAV5VZZ4_9BILA</name>
<comment type="caution">
    <text evidence="1">The sequence shown here is derived from an EMBL/GenBank/DDBJ whole genome shotgun (WGS) entry which is preliminary data.</text>
</comment>
<accession>A0AAV5VZZ4</accession>
<sequence>STDYMYSCSTLRRDLRHRRDCCRIHWPSKPSISLKNPRSPWEHTLRRSFHIEVSLHRCTDYCPTFSGKWECRDSLRTALRPGHTTHTK</sequence>
<protein>
    <submittedName>
        <fullName evidence="1">Uncharacterized protein</fullName>
    </submittedName>
</protein>
<gene>
    <name evidence="1" type="ORF">PFISCL1PPCAC_14784</name>
</gene>
<feature type="non-terminal residue" evidence="1">
    <location>
        <position position="88"/>
    </location>
</feature>